<evidence type="ECO:0000313" key="1">
    <source>
        <dbReference type="EMBL" id="CRZ05120.1"/>
    </source>
</evidence>
<protein>
    <submittedName>
        <fullName evidence="1">Uncharacterized protein</fullName>
    </submittedName>
</protein>
<name>A0A0H5QT41_9EUKA</name>
<proteinExistence type="predicted"/>
<accession>A0A0H5QT41</accession>
<feature type="non-terminal residue" evidence="1">
    <location>
        <position position="1"/>
    </location>
</feature>
<dbReference type="AlphaFoldDB" id="A0A0H5QT41"/>
<dbReference type="EMBL" id="HACM01004678">
    <property type="protein sequence ID" value="CRZ05120.1"/>
    <property type="molecule type" value="Transcribed_RNA"/>
</dbReference>
<organism evidence="1">
    <name type="scientific">Spongospora subterranea</name>
    <dbReference type="NCBI Taxonomy" id="70186"/>
    <lineage>
        <taxon>Eukaryota</taxon>
        <taxon>Sar</taxon>
        <taxon>Rhizaria</taxon>
        <taxon>Endomyxa</taxon>
        <taxon>Phytomyxea</taxon>
        <taxon>Plasmodiophorida</taxon>
        <taxon>Plasmodiophoridae</taxon>
        <taxon>Spongospora</taxon>
    </lineage>
</organism>
<dbReference type="EMBL" id="HACM01004676">
    <property type="protein sequence ID" value="CRZ05118.1"/>
    <property type="molecule type" value="Transcribed_RNA"/>
</dbReference>
<reference evidence="1" key="1">
    <citation type="submission" date="2015-04" db="EMBL/GenBank/DDBJ databases">
        <title>The genome sequence of the plant pathogenic Rhizarian Plasmodiophora brassicae reveals insights in its biotrophic life cycle and the origin of chitin synthesis.</title>
        <authorList>
            <person name="Schwelm A."/>
            <person name="Fogelqvist J."/>
            <person name="Knaust A."/>
            <person name="Julke S."/>
            <person name="Lilja T."/>
            <person name="Dhandapani V."/>
            <person name="Bonilla-Rosso G."/>
            <person name="Karlsson M."/>
            <person name="Shevchenko A."/>
            <person name="Choi S.R."/>
            <person name="Kim H.G."/>
            <person name="Park J.Y."/>
            <person name="Lim Y.P."/>
            <person name="Ludwig-Muller J."/>
            <person name="Dixelius C."/>
        </authorList>
    </citation>
    <scope>NUCLEOTIDE SEQUENCE</scope>
    <source>
        <tissue evidence="1">Potato root galls</tissue>
    </source>
</reference>
<sequence length="131" mass="14986">CVFDMPPLNKRRKQIAKLVASRIAADADDCSSSGFSVNNGLSVVESSVFEDDDNYIVSDSDDWFHEMDEKAVDKINTSFLKWIPGAGAHFRKAHTGDARSSRFPWMDIERSHIGSRQSEMNFRVFLMMIWY</sequence>